<protein>
    <recommendedName>
        <fullName evidence="3">HK97 gp10 family phage protein</fullName>
    </recommendedName>
</protein>
<evidence type="ECO:0000313" key="1">
    <source>
        <dbReference type="EMBL" id="AXF20543.1"/>
    </source>
</evidence>
<gene>
    <name evidence="1" type="ORF">CUJ89_08645</name>
</gene>
<name>A0A2Z5MTB6_BURPY</name>
<accession>A0A2Z5MTB6</accession>
<dbReference type="AlphaFoldDB" id="A0A2Z5MTB6"/>
<dbReference type="EMBL" id="CP024902">
    <property type="protein sequence ID" value="AXF20543.1"/>
    <property type="molecule type" value="Genomic_DNA"/>
</dbReference>
<dbReference type="RefSeq" id="WP_114176956.1">
    <property type="nucleotide sequence ID" value="NZ_CP024902.1"/>
</dbReference>
<reference evidence="1 2" key="1">
    <citation type="journal article" date="2018" name="ISME J.">
        <title>Involvement of Burkholderiaceae and sulfurous volatiles in disease-suppressive soils.</title>
        <authorList>
            <person name="Carrion V.J."/>
            <person name="Cordovez V."/>
            <person name="Tyc O."/>
            <person name="Etalo D.W."/>
            <person name="de Bruijn I."/>
            <person name="de Jager V.C."/>
            <person name="Medema M.H."/>
            <person name="Eberl L."/>
            <person name="Raaijmakers J.M."/>
        </authorList>
    </citation>
    <scope>NUCLEOTIDE SEQUENCE [LARGE SCALE GENOMIC DNA]</scope>
    <source>
        <strain evidence="2">mHSR5</strain>
    </source>
</reference>
<evidence type="ECO:0008006" key="3">
    <source>
        <dbReference type="Google" id="ProtNLM"/>
    </source>
</evidence>
<dbReference type="OrthoDB" id="6876814at2"/>
<sequence>MAGNADIALHISGFEGFDRSIDFDKREVRKGMRKAGRIVERRAKALVAIRGRSAPGGYPARRTGRLQRSIKTKVSRSGFMVKVMPQKVAGMRDFYSAFLYYGVRRKSGVRGGRGSRGTSSWRIEPRGNYMVDAKDDSTREVRMLLVDVYRRALTIR</sequence>
<organism evidence="1 2">
    <name type="scientific">Burkholderia pyrrocinia</name>
    <name type="common">Pseudomonas pyrrocinia</name>
    <dbReference type="NCBI Taxonomy" id="60550"/>
    <lineage>
        <taxon>Bacteria</taxon>
        <taxon>Pseudomonadati</taxon>
        <taxon>Pseudomonadota</taxon>
        <taxon>Betaproteobacteria</taxon>
        <taxon>Burkholderiales</taxon>
        <taxon>Burkholderiaceae</taxon>
        <taxon>Burkholderia</taxon>
        <taxon>Burkholderia cepacia complex</taxon>
    </lineage>
</organism>
<dbReference type="Proteomes" id="UP000253104">
    <property type="component" value="Chromosome mHSR5_A"/>
</dbReference>
<proteinExistence type="predicted"/>
<evidence type="ECO:0000313" key="2">
    <source>
        <dbReference type="Proteomes" id="UP000253104"/>
    </source>
</evidence>